<gene>
    <name evidence="1" type="ORF">MNBD_GAMMA04-2291</name>
</gene>
<name>A0A3B0WTA1_9ZZZZ</name>
<accession>A0A3B0WTA1</accession>
<proteinExistence type="predicted"/>
<reference evidence="1" key="1">
    <citation type="submission" date="2018-06" db="EMBL/GenBank/DDBJ databases">
        <authorList>
            <person name="Zhirakovskaya E."/>
        </authorList>
    </citation>
    <scope>NUCLEOTIDE SEQUENCE</scope>
</reference>
<organism evidence="1">
    <name type="scientific">hydrothermal vent metagenome</name>
    <dbReference type="NCBI Taxonomy" id="652676"/>
    <lineage>
        <taxon>unclassified sequences</taxon>
        <taxon>metagenomes</taxon>
        <taxon>ecological metagenomes</taxon>
    </lineage>
</organism>
<dbReference type="GO" id="GO:0003677">
    <property type="term" value="F:DNA binding"/>
    <property type="evidence" value="ECO:0007669"/>
    <property type="project" value="InterPro"/>
</dbReference>
<dbReference type="InterPro" id="IPR003477">
    <property type="entry name" value="PemK-like"/>
</dbReference>
<dbReference type="AlphaFoldDB" id="A0A3B0WTA1"/>
<dbReference type="GO" id="GO:0006402">
    <property type="term" value="P:mRNA catabolic process"/>
    <property type="evidence" value="ECO:0007669"/>
    <property type="project" value="TreeGrafter"/>
</dbReference>
<dbReference type="GO" id="GO:0004521">
    <property type="term" value="F:RNA endonuclease activity"/>
    <property type="evidence" value="ECO:0007669"/>
    <property type="project" value="TreeGrafter"/>
</dbReference>
<dbReference type="InterPro" id="IPR011067">
    <property type="entry name" value="Plasmid_toxin/cell-grow_inhib"/>
</dbReference>
<evidence type="ECO:0000313" key="1">
    <source>
        <dbReference type="EMBL" id="VAW46924.1"/>
    </source>
</evidence>
<dbReference type="PANTHER" id="PTHR33988">
    <property type="entry name" value="ENDORIBONUCLEASE MAZF-RELATED"/>
    <property type="match status" value="1"/>
</dbReference>
<dbReference type="PANTHER" id="PTHR33988:SF3">
    <property type="entry name" value="ENDORIBONUCLEASE TOXIN CHPB-RELATED"/>
    <property type="match status" value="1"/>
</dbReference>
<protein>
    <submittedName>
        <fullName evidence="1">Programmed cell death toxin MazF</fullName>
    </submittedName>
</protein>
<dbReference type="Pfam" id="PF02452">
    <property type="entry name" value="PemK_toxin"/>
    <property type="match status" value="1"/>
</dbReference>
<dbReference type="EMBL" id="UOFB01000165">
    <property type="protein sequence ID" value="VAW46924.1"/>
    <property type="molecule type" value="Genomic_DNA"/>
</dbReference>
<sequence length="114" mass="12833">MPNYIPEKGDFIVATFDPQSGHEQKGRRPALVISNSLFNKAMGLTIVCPVTNTDRNIPFHINISEKSSLTGFIMVEQVKSIDYISRRVKFIEKADDELLNEVLSVLDACIYQNS</sequence>
<dbReference type="SUPFAM" id="SSF50118">
    <property type="entry name" value="Cell growth inhibitor/plasmid maintenance toxic component"/>
    <property type="match status" value="1"/>
</dbReference>
<dbReference type="Gene3D" id="2.30.30.110">
    <property type="match status" value="1"/>
</dbReference>
<dbReference type="GO" id="GO:0016075">
    <property type="term" value="P:rRNA catabolic process"/>
    <property type="evidence" value="ECO:0007669"/>
    <property type="project" value="TreeGrafter"/>
</dbReference>